<dbReference type="InterPro" id="IPR009742">
    <property type="entry name" value="Curlin_rpt"/>
</dbReference>
<dbReference type="RefSeq" id="WP_079711785.1">
    <property type="nucleotide sequence ID" value="NZ_FUZC01000002.1"/>
</dbReference>
<evidence type="ECO:0008006" key="6">
    <source>
        <dbReference type="Google" id="ProtNLM"/>
    </source>
</evidence>
<proteinExistence type="inferred from homology"/>
<evidence type="ECO:0000313" key="5">
    <source>
        <dbReference type="Proteomes" id="UP000232673"/>
    </source>
</evidence>
<comment type="caution">
    <text evidence="4">The sequence shown here is derived from an EMBL/GenBank/DDBJ whole genome shotgun (WGS) entry which is preliminary data.</text>
</comment>
<evidence type="ECO:0000313" key="4">
    <source>
        <dbReference type="EMBL" id="PKD19606.1"/>
    </source>
</evidence>
<keyword evidence="2 3" id="KW-0732">Signal</keyword>
<evidence type="ECO:0000256" key="3">
    <source>
        <dbReference type="SAM" id="SignalP"/>
    </source>
</evidence>
<keyword evidence="5" id="KW-1185">Reference proteome</keyword>
<dbReference type="EMBL" id="LKTS01000012">
    <property type="protein sequence ID" value="PKD19606.1"/>
    <property type="molecule type" value="Genomic_DNA"/>
</dbReference>
<name>A0A2N0TY39_9FLAO</name>
<accession>A0A2N0TY39</accession>
<organism evidence="4 5">
    <name type="scientific">Salegentibacter salinarum</name>
    <dbReference type="NCBI Taxonomy" id="447422"/>
    <lineage>
        <taxon>Bacteria</taxon>
        <taxon>Pseudomonadati</taxon>
        <taxon>Bacteroidota</taxon>
        <taxon>Flavobacteriia</taxon>
        <taxon>Flavobacteriales</taxon>
        <taxon>Flavobacteriaceae</taxon>
        <taxon>Salegentibacter</taxon>
    </lineage>
</organism>
<dbReference type="Proteomes" id="UP000232673">
    <property type="component" value="Unassembled WGS sequence"/>
</dbReference>
<reference evidence="4 5" key="1">
    <citation type="submission" date="2015-10" db="EMBL/GenBank/DDBJ databases">
        <title>Draft genome sequence of Salegentibacter salinarum KCTC 12975.</title>
        <authorList>
            <person name="Lin W."/>
            <person name="Zheng Q."/>
        </authorList>
    </citation>
    <scope>NUCLEOTIDE SEQUENCE [LARGE SCALE GENOMIC DNA]</scope>
    <source>
        <strain evidence="4 5">KCTC 12975</strain>
    </source>
</reference>
<sequence>MKKVILGAAALMIGAISFAQSNGSTVGQKGDNNAAQVDQVGYSHISTVETKGFENAIDVDQYGGNQNNSDVLQGASNAEYNSAVVEQVGDYNDSDIEQHNDYNC</sequence>
<dbReference type="GO" id="GO:0009289">
    <property type="term" value="C:pilus"/>
    <property type="evidence" value="ECO:0007669"/>
    <property type="project" value="InterPro"/>
</dbReference>
<dbReference type="OrthoDB" id="931766at2"/>
<comment type="similarity">
    <text evidence="1">Belongs to the CsgA/CsgB family.</text>
</comment>
<feature type="signal peptide" evidence="3">
    <location>
        <begin position="1"/>
        <end position="19"/>
    </location>
</feature>
<dbReference type="Pfam" id="PF07012">
    <property type="entry name" value="Curlin_rpt"/>
    <property type="match status" value="1"/>
</dbReference>
<feature type="chain" id="PRO_5014883965" description="Curlin" evidence="3">
    <location>
        <begin position="20"/>
        <end position="104"/>
    </location>
</feature>
<dbReference type="GO" id="GO:0007155">
    <property type="term" value="P:cell adhesion"/>
    <property type="evidence" value="ECO:0007669"/>
    <property type="project" value="InterPro"/>
</dbReference>
<gene>
    <name evidence="4" type="ORF">APR41_03090</name>
</gene>
<protein>
    <recommendedName>
        <fullName evidence="6">Curlin</fullName>
    </recommendedName>
</protein>
<dbReference type="STRING" id="447422.SAMN05660903_00631"/>
<dbReference type="AlphaFoldDB" id="A0A2N0TY39"/>
<evidence type="ECO:0000256" key="1">
    <source>
        <dbReference type="ARBA" id="ARBA00009766"/>
    </source>
</evidence>
<evidence type="ECO:0000256" key="2">
    <source>
        <dbReference type="ARBA" id="ARBA00022729"/>
    </source>
</evidence>